<name>A0A835EDS0_9POAL</name>
<dbReference type="Proteomes" id="UP000636709">
    <property type="component" value="Unassembled WGS sequence"/>
</dbReference>
<sequence length="212" mass="21769">MPPLDLDTLVSRDGDCADELKAACGGDTALPEPDDDVSDNEDPYAPAQSLRLRIGEDIEWSDVVVGAAAAVLERHDSTKGAGANPKCAARRSVAAPTAARGSLPPGPAPRAAAVAVVIGGLPGKAAAREHGRQRRSPCRISGRARVFAAGGEVDRLEVAEPGSPKVSCLGGVRSQPRAAGEGVGVGSGRRWWGWLVADAMSCCWKSGTAGER</sequence>
<gene>
    <name evidence="2" type="ORF">HU200_043483</name>
</gene>
<accession>A0A835EDS0</accession>
<organism evidence="2 3">
    <name type="scientific">Digitaria exilis</name>
    <dbReference type="NCBI Taxonomy" id="1010633"/>
    <lineage>
        <taxon>Eukaryota</taxon>
        <taxon>Viridiplantae</taxon>
        <taxon>Streptophyta</taxon>
        <taxon>Embryophyta</taxon>
        <taxon>Tracheophyta</taxon>
        <taxon>Spermatophyta</taxon>
        <taxon>Magnoliopsida</taxon>
        <taxon>Liliopsida</taxon>
        <taxon>Poales</taxon>
        <taxon>Poaceae</taxon>
        <taxon>PACMAD clade</taxon>
        <taxon>Panicoideae</taxon>
        <taxon>Panicodae</taxon>
        <taxon>Paniceae</taxon>
        <taxon>Anthephorinae</taxon>
        <taxon>Digitaria</taxon>
    </lineage>
</organism>
<dbReference type="OrthoDB" id="696504at2759"/>
<evidence type="ECO:0000256" key="1">
    <source>
        <dbReference type="SAM" id="MobiDB-lite"/>
    </source>
</evidence>
<comment type="caution">
    <text evidence="2">The sequence shown here is derived from an EMBL/GenBank/DDBJ whole genome shotgun (WGS) entry which is preliminary data.</text>
</comment>
<dbReference type="PANTHER" id="PTHR34120:SF13">
    <property type="entry name" value="OS02G0533700 PROTEIN"/>
    <property type="match status" value="1"/>
</dbReference>
<feature type="region of interest" description="Disordered" evidence="1">
    <location>
        <begin position="23"/>
        <end position="44"/>
    </location>
</feature>
<dbReference type="PANTHER" id="PTHR34120">
    <property type="entry name" value="EXPRESSED PROTEIN"/>
    <property type="match status" value="1"/>
</dbReference>
<dbReference type="AlphaFoldDB" id="A0A835EDS0"/>
<keyword evidence="3" id="KW-1185">Reference proteome</keyword>
<proteinExistence type="predicted"/>
<evidence type="ECO:0000313" key="2">
    <source>
        <dbReference type="EMBL" id="KAF8686654.1"/>
    </source>
</evidence>
<evidence type="ECO:0000313" key="3">
    <source>
        <dbReference type="Proteomes" id="UP000636709"/>
    </source>
</evidence>
<dbReference type="EMBL" id="JACEFO010002063">
    <property type="protein sequence ID" value="KAF8686654.1"/>
    <property type="molecule type" value="Genomic_DNA"/>
</dbReference>
<feature type="compositionally biased region" description="Acidic residues" evidence="1">
    <location>
        <begin position="32"/>
        <end position="42"/>
    </location>
</feature>
<reference evidence="2" key="1">
    <citation type="submission" date="2020-07" db="EMBL/GenBank/DDBJ databases">
        <title>Genome sequence and genetic diversity analysis of an under-domesticated orphan crop, white fonio (Digitaria exilis).</title>
        <authorList>
            <person name="Bennetzen J.L."/>
            <person name="Chen S."/>
            <person name="Ma X."/>
            <person name="Wang X."/>
            <person name="Yssel A.E.J."/>
            <person name="Chaluvadi S.R."/>
            <person name="Johnson M."/>
            <person name="Gangashetty P."/>
            <person name="Hamidou F."/>
            <person name="Sanogo M.D."/>
            <person name="Zwaenepoel A."/>
            <person name="Wallace J."/>
            <person name="Van De Peer Y."/>
            <person name="Van Deynze A."/>
        </authorList>
    </citation>
    <scope>NUCLEOTIDE SEQUENCE</scope>
    <source>
        <tissue evidence="2">Leaves</tissue>
    </source>
</reference>
<protein>
    <submittedName>
        <fullName evidence="2">Uncharacterized protein</fullName>
    </submittedName>
</protein>